<dbReference type="SUPFAM" id="SSF109604">
    <property type="entry name" value="HD-domain/PDEase-like"/>
    <property type="match status" value="1"/>
</dbReference>
<dbReference type="EMBL" id="JACHMO010000001">
    <property type="protein sequence ID" value="MBB5802765.1"/>
    <property type="molecule type" value="Genomic_DNA"/>
</dbReference>
<keyword evidence="3" id="KW-1185">Reference proteome</keyword>
<accession>A0A7W9M0A7</accession>
<dbReference type="RefSeq" id="WP_184919665.1">
    <property type="nucleotide sequence ID" value="NZ_JACHMO010000001.1"/>
</dbReference>
<sequence length="199" mass="21623">MDFFTPPDSKAAATALDVCHEYAEPWLLNHSLRAYAWAVVHAASADIPHDGELLYVAALLHDLALTPPFDSHTMPFEEAGGHLAWVFAAGAGWGRVRRDRLAEVIVLHMRDDVSADEDPESHLLQVAVTADVSGGGLDRFTEQIKDDVVTRFPRLGFAEAFLKRADDQAARKPGCAVAGLMGTGWADRVLANPLDARGR</sequence>
<dbReference type="SMART" id="SM00471">
    <property type="entry name" value="HDc"/>
    <property type="match status" value="1"/>
</dbReference>
<dbReference type="Pfam" id="PF01966">
    <property type="entry name" value="HD"/>
    <property type="match status" value="1"/>
</dbReference>
<comment type="caution">
    <text evidence="2">The sequence shown here is derived from an EMBL/GenBank/DDBJ whole genome shotgun (WGS) entry which is preliminary data.</text>
</comment>
<gene>
    <name evidence="2" type="ORF">F4560_002533</name>
</gene>
<protein>
    <recommendedName>
        <fullName evidence="1">HD/PDEase domain-containing protein</fullName>
    </recommendedName>
</protein>
<evidence type="ECO:0000259" key="1">
    <source>
        <dbReference type="SMART" id="SM00471"/>
    </source>
</evidence>
<evidence type="ECO:0000313" key="3">
    <source>
        <dbReference type="Proteomes" id="UP000552097"/>
    </source>
</evidence>
<feature type="domain" description="HD/PDEase" evidence="1">
    <location>
        <begin position="23"/>
        <end position="180"/>
    </location>
</feature>
<dbReference type="PANTHER" id="PTHR35569">
    <property type="entry name" value="CYANAMIDE HYDRATASE DDI2-RELATED"/>
    <property type="match status" value="1"/>
</dbReference>
<dbReference type="PANTHER" id="PTHR35569:SF1">
    <property type="entry name" value="CYANAMIDE HYDRATASE DDI2-RELATED"/>
    <property type="match status" value="1"/>
</dbReference>
<reference evidence="2 3" key="1">
    <citation type="submission" date="2020-08" db="EMBL/GenBank/DDBJ databases">
        <title>Sequencing the genomes of 1000 actinobacteria strains.</title>
        <authorList>
            <person name="Klenk H.-P."/>
        </authorList>
    </citation>
    <scope>NUCLEOTIDE SEQUENCE [LARGE SCALE GENOMIC DNA]</scope>
    <source>
        <strain evidence="2 3">DSM 45486</strain>
    </source>
</reference>
<dbReference type="InterPro" id="IPR003607">
    <property type="entry name" value="HD/PDEase_dom"/>
</dbReference>
<dbReference type="Gene3D" id="1.10.3210.10">
    <property type="entry name" value="Hypothetical protein af1432"/>
    <property type="match status" value="1"/>
</dbReference>
<organism evidence="2 3">
    <name type="scientific">Saccharothrix ecbatanensis</name>
    <dbReference type="NCBI Taxonomy" id="1105145"/>
    <lineage>
        <taxon>Bacteria</taxon>
        <taxon>Bacillati</taxon>
        <taxon>Actinomycetota</taxon>
        <taxon>Actinomycetes</taxon>
        <taxon>Pseudonocardiales</taxon>
        <taxon>Pseudonocardiaceae</taxon>
        <taxon>Saccharothrix</taxon>
    </lineage>
</organism>
<dbReference type="CDD" id="cd00077">
    <property type="entry name" value="HDc"/>
    <property type="match status" value="1"/>
</dbReference>
<dbReference type="Proteomes" id="UP000552097">
    <property type="component" value="Unassembled WGS sequence"/>
</dbReference>
<dbReference type="AlphaFoldDB" id="A0A7W9M0A7"/>
<dbReference type="InterPro" id="IPR006674">
    <property type="entry name" value="HD_domain"/>
</dbReference>
<name>A0A7W9M0A7_9PSEU</name>
<evidence type="ECO:0000313" key="2">
    <source>
        <dbReference type="EMBL" id="MBB5802765.1"/>
    </source>
</evidence>
<proteinExistence type="predicted"/>